<dbReference type="AlphaFoldDB" id="A0A9W4SC35"/>
<organism evidence="1 2">
    <name type="scientific">Funneliformis geosporum</name>
    <dbReference type="NCBI Taxonomy" id="1117311"/>
    <lineage>
        <taxon>Eukaryota</taxon>
        <taxon>Fungi</taxon>
        <taxon>Fungi incertae sedis</taxon>
        <taxon>Mucoromycota</taxon>
        <taxon>Glomeromycotina</taxon>
        <taxon>Glomeromycetes</taxon>
        <taxon>Glomerales</taxon>
        <taxon>Glomeraceae</taxon>
        <taxon>Funneliformis</taxon>
    </lineage>
</organism>
<comment type="caution">
    <text evidence="1">The sequence shown here is derived from an EMBL/GenBank/DDBJ whole genome shotgun (WGS) entry which is preliminary data.</text>
</comment>
<proteinExistence type="predicted"/>
<keyword evidence="2" id="KW-1185">Reference proteome</keyword>
<protein>
    <submittedName>
        <fullName evidence="1">17395_t:CDS:1</fullName>
    </submittedName>
</protein>
<accession>A0A9W4SC35</accession>
<dbReference type="EMBL" id="CAMKVN010000102">
    <property type="protein sequence ID" value="CAI2163613.1"/>
    <property type="molecule type" value="Genomic_DNA"/>
</dbReference>
<reference evidence="1" key="1">
    <citation type="submission" date="2022-08" db="EMBL/GenBank/DDBJ databases">
        <authorList>
            <person name="Kallberg Y."/>
            <person name="Tangrot J."/>
            <person name="Rosling A."/>
        </authorList>
    </citation>
    <scope>NUCLEOTIDE SEQUENCE</scope>
    <source>
        <strain evidence="1">Wild A</strain>
    </source>
</reference>
<dbReference type="Proteomes" id="UP001153678">
    <property type="component" value="Unassembled WGS sequence"/>
</dbReference>
<name>A0A9W4SC35_9GLOM</name>
<evidence type="ECO:0000313" key="1">
    <source>
        <dbReference type="EMBL" id="CAI2163613.1"/>
    </source>
</evidence>
<evidence type="ECO:0000313" key="2">
    <source>
        <dbReference type="Proteomes" id="UP001153678"/>
    </source>
</evidence>
<gene>
    <name evidence="1" type="ORF">FWILDA_LOCUS1156</name>
</gene>
<sequence>MDTIQALAIIVIRTILINPFKMGIRKYMDQPIQDGSPKLMVPNPFKSGTRPSWSFRLPIEKSNLRVVNNLFLQGSEELRFRALTFVRLRILDGSKLVSIHK</sequence>